<evidence type="ECO:0008006" key="4">
    <source>
        <dbReference type="Google" id="ProtNLM"/>
    </source>
</evidence>
<proteinExistence type="predicted"/>
<comment type="caution">
    <text evidence="2">The sequence shown here is derived from an EMBL/GenBank/DDBJ whole genome shotgun (WGS) entry which is preliminary data.</text>
</comment>
<dbReference type="EMBL" id="JAUJWU010000001">
    <property type="protein sequence ID" value="MDN7244503.1"/>
    <property type="molecule type" value="Genomic_DNA"/>
</dbReference>
<reference evidence="2 3" key="1">
    <citation type="submission" date="2023-07" db="EMBL/GenBank/DDBJ databases">
        <title>Novel species in genus Planococcus.</title>
        <authorList>
            <person name="Ning S."/>
        </authorList>
    </citation>
    <scope>NUCLEOTIDE SEQUENCE [LARGE SCALE GENOMIC DNA]</scope>
    <source>
        <strain evidence="2 3">N017</strain>
    </source>
</reference>
<sequence length="71" mass="7746">MITENSKSNKRKLNAAEGGDFCGSSEATRAEDPGLSAAKEAAEAVPAKSVRLERNDRRTYEFLDSPKKTSR</sequence>
<evidence type="ECO:0000256" key="1">
    <source>
        <dbReference type="SAM" id="MobiDB-lite"/>
    </source>
</evidence>
<feature type="region of interest" description="Disordered" evidence="1">
    <location>
        <begin position="1"/>
        <end position="52"/>
    </location>
</feature>
<evidence type="ECO:0000313" key="2">
    <source>
        <dbReference type="EMBL" id="MDN7244503.1"/>
    </source>
</evidence>
<organism evidence="2 3">
    <name type="scientific">Planococcus shenhongbingii</name>
    <dbReference type="NCBI Taxonomy" id="3058398"/>
    <lineage>
        <taxon>Bacteria</taxon>
        <taxon>Bacillati</taxon>
        <taxon>Bacillota</taxon>
        <taxon>Bacilli</taxon>
        <taxon>Bacillales</taxon>
        <taxon>Caryophanaceae</taxon>
        <taxon>Planococcus</taxon>
    </lineage>
</organism>
<name>A0ABT8N9E6_9BACL</name>
<dbReference type="Proteomes" id="UP001172142">
    <property type="component" value="Unassembled WGS sequence"/>
</dbReference>
<gene>
    <name evidence="2" type="ORF">QWY13_03275</name>
</gene>
<protein>
    <recommendedName>
        <fullName evidence="4">YfhD family protein</fullName>
    </recommendedName>
</protein>
<dbReference type="RefSeq" id="WP_301854907.1">
    <property type="nucleotide sequence ID" value="NZ_JAUJWU010000001.1"/>
</dbReference>
<evidence type="ECO:0000313" key="3">
    <source>
        <dbReference type="Proteomes" id="UP001172142"/>
    </source>
</evidence>
<keyword evidence="3" id="KW-1185">Reference proteome</keyword>
<feature type="compositionally biased region" description="Low complexity" evidence="1">
    <location>
        <begin position="36"/>
        <end position="49"/>
    </location>
</feature>
<accession>A0ABT8N9E6</accession>